<dbReference type="HOGENOM" id="CLU_2497316_0_0_1"/>
<dbReference type="PROSITE" id="PS50821">
    <property type="entry name" value="PAZ"/>
    <property type="match status" value="1"/>
</dbReference>
<dbReference type="GO" id="GO:0003723">
    <property type="term" value="F:RNA binding"/>
    <property type="evidence" value="ECO:0007669"/>
    <property type="project" value="InterPro"/>
</dbReference>
<dbReference type="OrthoDB" id="445936at2759"/>
<dbReference type="Pfam" id="PF02170">
    <property type="entry name" value="PAZ"/>
    <property type="match status" value="1"/>
</dbReference>
<evidence type="ECO:0000313" key="4">
    <source>
        <dbReference type="Proteomes" id="UP000014760"/>
    </source>
</evidence>
<evidence type="ECO:0000313" key="2">
    <source>
        <dbReference type="EMBL" id="ELU11916.1"/>
    </source>
</evidence>
<dbReference type="AlphaFoldDB" id="R7V6D6"/>
<reference evidence="2 4" key="2">
    <citation type="journal article" date="2013" name="Nature">
        <title>Insights into bilaterian evolution from three spiralian genomes.</title>
        <authorList>
            <person name="Simakov O."/>
            <person name="Marletaz F."/>
            <person name="Cho S.J."/>
            <person name="Edsinger-Gonzales E."/>
            <person name="Havlak P."/>
            <person name="Hellsten U."/>
            <person name="Kuo D.H."/>
            <person name="Larsson T."/>
            <person name="Lv J."/>
            <person name="Arendt D."/>
            <person name="Savage R."/>
            <person name="Osoegawa K."/>
            <person name="de Jong P."/>
            <person name="Grimwood J."/>
            <person name="Chapman J.A."/>
            <person name="Shapiro H."/>
            <person name="Aerts A."/>
            <person name="Otillar R.P."/>
            <person name="Terry A.Y."/>
            <person name="Boore J.L."/>
            <person name="Grigoriev I.V."/>
            <person name="Lindberg D.R."/>
            <person name="Seaver E.C."/>
            <person name="Weisblat D.A."/>
            <person name="Putnam N.H."/>
            <person name="Rokhsar D.S."/>
        </authorList>
    </citation>
    <scope>NUCLEOTIDE SEQUENCE</scope>
    <source>
        <strain evidence="2 4">I ESC-2004</strain>
    </source>
</reference>
<dbReference type="Gene3D" id="2.170.260.10">
    <property type="entry name" value="paz domain"/>
    <property type="match status" value="1"/>
</dbReference>
<dbReference type="EMBL" id="AMQN01005584">
    <property type="status" value="NOT_ANNOTATED_CDS"/>
    <property type="molecule type" value="Genomic_DNA"/>
</dbReference>
<dbReference type="InterPro" id="IPR003100">
    <property type="entry name" value="PAZ_dom"/>
</dbReference>
<reference evidence="4" key="1">
    <citation type="submission" date="2012-12" db="EMBL/GenBank/DDBJ databases">
        <authorList>
            <person name="Hellsten U."/>
            <person name="Grimwood J."/>
            <person name="Chapman J.A."/>
            <person name="Shapiro H."/>
            <person name="Aerts A."/>
            <person name="Otillar R.P."/>
            <person name="Terry A.Y."/>
            <person name="Boore J.L."/>
            <person name="Simakov O."/>
            <person name="Marletaz F."/>
            <person name="Cho S.-J."/>
            <person name="Edsinger-Gonzales E."/>
            <person name="Havlak P."/>
            <person name="Kuo D.-H."/>
            <person name="Larsson T."/>
            <person name="Lv J."/>
            <person name="Arendt D."/>
            <person name="Savage R."/>
            <person name="Osoegawa K."/>
            <person name="de Jong P."/>
            <person name="Lindberg D.R."/>
            <person name="Seaver E.C."/>
            <person name="Weisblat D.A."/>
            <person name="Putnam N.H."/>
            <person name="Grigoriev I.V."/>
            <person name="Rokhsar D.S."/>
        </authorList>
    </citation>
    <scope>NUCLEOTIDE SEQUENCE</scope>
    <source>
        <strain evidence="4">I ESC-2004</strain>
    </source>
</reference>
<feature type="non-terminal residue" evidence="2">
    <location>
        <position position="91"/>
    </location>
</feature>
<feature type="domain" description="PAZ" evidence="1">
    <location>
        <begin position="32"/>
        <end position="91"/>
    </location>
</feature>
<dbReference type="STRING" id="283909.R7V6D6"/>
<feature type="non-terminal residue" evidence="2">
    <location>
        <position position="1"/>
    </location>
</feature>
<dbReference type="Proteomes" id="UP000014760">
    <property type="component" value="Unassembled WGS sequence"/>
</dbReference>
<keyword evidence="4" id="KW-1185">Reference proteome</keyword>
<sequence>EIYPGYTTAIHPFDGGVQLICDVAHKILRPNSVLDIMYDMHRNPPRGGGGNFHEMCTKKLVGEIVMTTYNNKTCRIDDISWDVHPTNTFKQ</sequence>
<protein>
    <recommendedName>
        <fullName evidence="1">PAZ domain-containing protein</fullName>
    </recommendedName>
</protein>
<dbReference type="SUPFAM" id="SSF101690">
    <property type="entry name" value="PAZ domain"/>
    <property type="match status" value="1"/>
</dbReference>
<proteinExistence type="predicted"/>
<name>R7V6D6_CAPTE</name>
<dbReference type="EMBL" id="KB296320">
    <property type="protein sequence ID" value="ELU11916.1"/>
    <property type="molecule type" value="Genomic_DNA"/>
</dbReference>
<accession>R7V6D6</accession>
<evidence type="ECO:0000313" key="3">
    <source>
        <dbReference type="EnsemblMetazoa" id="CapteP39189"/>
    </source>
</evidence>
<reference evidence="3" key="3">
    <citation type="submission" date="2015-06" db="UniProtKB">
        <authorList>
            <consortium name="EnsemblMetazoa"/>
        </authorList>
    </citation>
    <scope>IDENTIFICATION</scope>
</reference>
<gene>
    <name evidence="2" type="ORF">CAPTEDRAFT_39189</name>
</gene>
<evidence type="ECO:0000259" key="1">
    <source>
        <dbReference type="PROSITE" id="PS50821"/>
    </source>
</evidence>
<dbReference type="EnsemblMetazoa" id="CapteT39189">
    <property type="protein sequence ID" value="CapteP39189"/>
    <property type="gene ID" value="CapteG39189"/>
</dbReference>
<dbReference type="InterPro" id="IPR036085">
    <property type="entry name" value="PAZ_dom_sf"/>
</dbReference>
<organism evidence="2">
    <name type="scientific">Capitella teleta</name>
    <name type="common">Polychaete worm</name>
    <dbReference type="NCBI Taxonomy" id="283909"/>
    <lineage>
        <taxon>Eukaryota</taxon>
        <taxon>Metazoa</taxon>
        <taxon>Spiralia</taxon>
        <taxon>Lophotrochozoa</taxon>
        <taxon>Annelida</taxon>
        <taxon>Polychaeta</taxon>
        <taxon>Sedentaria</taxon>
        <taxon>Scolecida</taxon>
        <taxon>Capitellidae</taxon>
        <taxon>Capitella</taxon>
    </lineage>
</organism>
<dbReference type="OMA" id="DITMNAK"/>